<evidence type="ECO:0000313" key="2">
    <source>
        <dbReference type="Proteomes" id="UP001283361"/>
    </source>
</evidence>
<dbReference type="Proteomes" id="UP001283361">
    <property type="component" value="Unassembled WGS sequence"/>
</dbReference>
<comment type="caution">
    <text evidence="1">The sequence shown here is derived from an EMBL/GenBank/DDBJ whole genome shotgun (WGS) entry which is preliminary data.</text>
</comment>
<reference evidence="1" key="1">
    <citation type="journal article" date="2023" name="G3 (Bethesda)">
        <title>A reference genome for the long-term kleptoplast-retaining sea slug Elysia crispata morphotype clarki.</title>
        <authorList>
            <person name="Eastman K.E."/>
            <person name="Pendleton A.L."/>
            <person name="Shaikh M.A."/>
            <person name="Suttiyut T."/>
            <person name="Ogas R."/>
            <person name="Tomko P."/>
            <person name="Gavelis G."/>
            <person name="Widhalm J.R."/>
            <person name="Wisecaver J.H."/>
        </authorList>
    </citation>
    <scope>NUCLEOTIDE SEQUENCE</scope>
    <source>
        <strain evidence="1">ECLA1</strain>
    </source>
</reference>
<accession>A0AAE0Z022</accession>
<organism evidence="1 2">
    <name type="scientific">Elysia crispata</name>
    <name type="common">lettuce slug</name>
    <dbReference type="NCBI Taxonomy" id="231223"/>
    <lineage>
        <taxon>Eukaryota</taxon>
        <taxon>Metazoa</taxon>
        <taxon>Spiralia</taxon>
        <taxon>Lophotrochozoa</taxon>
        <taxon>Mollusca</taxon>
        <taxon>Gastropoda</taxon>
        <taxon>Heterobranchia</taxon>
        <taxon>Euthyneura</taxon>
        <taxon>Panpulmonata</taxon>
        <taxon>Sacoglossa</taxon>
        <taxon>Placobranchoidea</taxon>
        <taxon>Plakobranchidae</taxon>
        <taxon>Elysia</taxon>
    </lineage>
</organism>
<protein>
    <submittedName>
        <fullName evidence="1">Uncharacterized protein</fullName>
    </submittedName>
</protein>
<evidence type="ECO:0000313" key="1">
    <source>
        <dbReference type="EMBL" id="KAK3760293.1"/>
    </source>
</evidence>
<sequence>MRKGKKKKKKAKGKEITTFPEFKVTVGIHPKHVGKVGESEVKQFKRLVGHPQVAATGVGSRNDSCEITGFWEFKVTVGIHPKHARKVGESEVHQFKRLVGHPQVAVTRVGSRKDSYASAKQ</sequence>
<dbReference type="AlphaFoldDB" id="A0AAE0Z022"/>
<name>A0AAE0Z022_9GAST</name>
<gene>
    <name evidence="1" type="ORF">RRG08_059411</name>
</gene>
<proteinExistence type="predicted"/>
<dbReference type="EMBL" id="JAWDGP010005026">
    <property type="protein sequence ID" value="KAK3760293.1"/>
    <property type="molecule type" value="Genomic_DNA"/>
</dbReference>
<keyword evidence="2" id="KW-1185">Reference proteome</keyword>